<proteinExistence type="predicted"/>
<dbReference type="EMBL" id="JABTEG010000001">
    <property type="protein sequence ID" value="KAG4306270.1"/>
    <property type="molecule type" value="Genomic_DNA"/>
</dbReference>
<accession>A0ACB7CFV4</accession>
<keyword evidence="2" id="KW-1185">Reference proteome</keyword>
<comment type="caution">
    <text evidence="1">The sequence shown here is derived from an EMBL/GenBank/DDBJ whole genome shotgun (WGS) entry which is preliminary data.</text>
</comment>
<gene>
    <name evidence="1" type="ORF">PORY_000258</name>
</gene>
<protein>
    <submittedName>
        <fullName evidence="1">Uncharacterized protein</fullName>
    </submittedName>
</protein>
<organism evidence="1 2">
    <name type="scientific">Pneumocystis oryctolagi</name>
    <dbReference type="NCBI Taxonomy" id="42067"/>
    <lineage>
        <taxon>Eukaryota</taxon>
        <taxon>Fungi</taxon>
        <taxon>Dikarya</taxon>
        <taxon>Ascomycota</taxon>
        <taxon>Taphrinomycotina</taxon>
        <taxon>Pneumocystomycetes</taxon>
        <taxon>Pneumocystaceae</taxon>
        <taxon>Pneumocystis</taxon>
    </lineage>
</organism>
<name>A0ACB7CFV4_9ASCO</name>
<feature type="non-terminal residue" evidence="1">
    <location>
        <position position="1"/>
    </location>
</feature>
<reference evidence="1 2" key="1">
    <citation type="journal article" date="2021" name="Commun. Biol.">
        <title>Genomic insights into the host specific adaptation of the Pneumocystis genus.</title>
        <authorList>
            <person name="Cisse O.H."/>
            <person name="Ma L."/>
            <person name="Dekker J.P."/>
            <person name="Khil P.P."/>
            <person name="Youn J.-H."/>
            <person name="Brenchley J.M."/>
            <person name="Blair R."/>
            <person name="Pahar B."/>
            <person name="Chabe M."/>
            <person name="Van Rompay K.K.A."/>
            <person name="Keesler R."/>
            <person name="Sukura A."/>
            <person name="Hirsch V."/>
            <person name="Kutty G."/>
            <person name="Liu Y."/>
            <person name="Peng L."/>
            <person name="Chen J."/>
            <person name="Song J."/>
            <person name="Weissenbacher-Lang C."/>
            <person name="Xu J."/>
            <person name="Upham N.S."/>
            <person name="Stajich J.E."/>
            <person name="Cuomo C.A."/>
            <person name="Cushion M.T."/>
            <person name="Kovacs J.A."/>
        </authorList>
    </citation>
    <scope>NUCLEOTIDE SEQUENCE [LARGE SCALE GENOMIC DNA]</scope>
    <source>
        <strain evidence="1 2">RABM</strain>
    </source>
</reference>
<dbReference type="Proteomes" id="UP000768646">
    <property type="component" value="Unassembled WGS sequence"/>
</dbReference>
<evidence type="ECO:0000313" key="1">
    <source>
        <dbReference type="EMBL" id="KAG4306270.1"/>
    </source>
</evidence>
<sequence length="457" mass="53080">SRYNGLMTASDKNFVNRVQLSQLVSDDPYSDDFYYYVYNSLKSEKGQQQQQQQQRKSHDKPEQQRVSGCLQRERILNDSKRHKHDENPILKMQQQIQNIVAAGKMKPKATQLSLEGALGKISFSTVRTPRQILNIKRPMDNNTEKNNKTTCDMNVKRNYKFYLYSIEKIYDDLLEIEEISRKQKRDRENGLPVEDNYKQNETLEFLKQRIWENLQIMEPVTKNLNIIHPFINIISYNKGKKLIPRIFEHISSEQKLAILTVIAIYLDHLDVVLYDLYNLSNESRSPSMKENIDIFTQVALPALLSCVSEASLQIIVDILSIMLDRMNFQLITMTKIGLSFLTMLISRAEIIKQFGQASENDLKQWRNIYDLMFSKLVGRFIHVFPPSLSFSDEIYPWQFMAACAISSTIEQQHILVTEVLDNVISSKHLPPDIAAIKLDNVNLFLHALGLDIEQLNI</sequence>
<evidence type="ECO:0000313" key="2">
    <source>
        <dbReference type="Proteomes" id="UP000768646"/>
    </source>
</evidence>